<dbReference type="InterPro" id="IPR001507">
    <property type="entry name" value="ZP_dom"/>
</dbReference>
<dbReference type="PANTHER" id="PTHR22907">
    <property type="entry name" value="GH04558P"/>
    <property type="match status" value="1"/>
</dbReference>
<keyword evidence="3" id="KW-1003">Cell membrane</keyword>
<name>A0A0N4XT84_NIPBR</name>
<feature type="domain" description="ZP" evidence="8">
    <location>
        <begin position="1"/>
        <end position="235"/>
    </location>
</feature>
<keyword evidence="2" id="KW-0193">Cuticle</keyword>
<evidence type="ECO:0000256" key="4">
    <source>
        <dbReference type="ARBA" id="ARBA00022692"/>
    </source>
</evidence>
<proteinExistence type="predicted"/>
<keyword evidence="5" id="KW-0732">Signal</keyword>
<dbReference type="GO" id="GO:0042302">
    <property type="term" value="F:structural constituent of cuticle"/>
    <property type="evidence" value="ECO:0007669"/>
    <property type="project" value="UniProtKB-KW"/>
</dbReference>
<accession>A0A0N4XT84</accession>
<keyword evidence="6" id="KW-1133">Transmembrane helix</keyword>
<dbReference type="InterPro" id="IPR051962">
    <property type="entry name" value="Cuticlin"/>
</dbReference>
<dbReference type="PANTHER" id="PTHR22907:SF7">
    <property type="entry name" value="ZP DOMAIN-CONTAINING PROTEIN"/>
    <property type="match status" value="1"/>
</dbReference>
<evidence type="ECO:0000313" key="9">
    <source>
        <dbReference type="WBParaSite" id="NBR_0000578701-mRNA-1"/>
    </source>
</evidence>
<dbReference type="InterPro" id="IPR056953">
    <property type="entry name" value="CUT_N"/>
</dbReference>
<evidence type="ECO:0000256" key="2">
    <source>
        <dbReference type="ARBA" id="ARBA00022460"/>
    </source>
</evidence>
<reference evidence="9" key="1">
    <citation type="submission" date="2017-02" db="UniProtKB">
        <authorList>
            <consortium name="WormBaseParasite"/>
        </authorList>
    </citation>
    <scope>IDENTIFICATION</scope>
</reference>
<dbReference type="GO" id="GO:0005886">
    <property type="term" value="C:plasma membrane"/>
    <property type="evidence" value="ECO:0007669"/>
    <property type="project" value="UniProtKB-SubCell"/>
</dbReference>
<dbReference type="AlphaFoldDB" id="A0A0N4XT84"/>
<comment type="subcellular location">
    <subcellularLocation>
        <location evidence="1">Cell membrane</location>
        <topology evidence="1">Single-pass type I membrane protein</topology>
    </subcellularLocation>
</comment>
<organism evidence="9">
    <name type="scientific">Nippostrongylus brasiliensis</name>
    <name type="common">Rat hookworm</name>
    <dbReference type="NCBI Taxonomy" id="27835"/>
    <lineage>
        <taxon>Eukaryota</taxon>
        <taxon>Metazoa</taxon>
        <taxon>Ecdysozoa</taxon>
        <taxon>Nematoda</taxon>
        <taxon>Chromadorea</taxon>
        <taxon>Rhabditida</taxon>
        <taxon>Rhabditina</taxon>
        <taxon>Rhabditomorpha</taxon>
        <taxon>Strongyloidea</taxon>
        <taxon>Heligmosomidae</taxon>
        <taxon>Nippostrongylus</taxon>
    </lineage>
</organism>
<keyword evidence="4" id="KW-0812">Transmembrane</keyword>
<evidence type="ECO:0000256" key="7">
    <source>
        <dbReference type="ARBA" id="ARBA00023136"/>
    </source>
</evidence>
<dbReference type="PROSITE" id="PS51034">
    <property type="entry name" value="ZP_2"/>
    <property type="match status" value="1"/>
</dbReference>
<dbReference type="SMART" id="SM00241">
    <property type="entry name" value="ZP"/>
    <property type="match status" value="1"/>
</dbReference>
<dbReference type="OMA" id="SHPECRV"/>
<evidence type="ECO:0000259" key="8">
    <source>
        <dbReference type="PROSITE" id="PS51034"/>
    </source>
</evidence>
<evidence type="ECO:0000256" key="5">
    <source>
        <dbReference type="ARBA" id="ARBA00022729"/>
    </source>
</evidence>
<dbReference type="WBParaSite" id="NBR_0000578701-mRNA-1">
    <property type="protein sequence ID" value="NBR_0000578701-mRNA-1"/>
    <property type="gene ID" value="NBR_0000578701"/>
</dbReference>
<dbReference type="InterPro" id="IPR057475">
    <property type="entry name" value="CUT_C"/>
</dbReference>
<sequence length="262" mass="29615">LTTCSSIFLLGKVYVKGHYSHPECRVQYGSGPHQDSLTREIKIDHGTCDMTRQRMIPPEGVMLSTVLVISFHPLFITKSDKMFSVKCMYNEHSRSITANLYVSSLPSEQLPFNVPSPMCSYTIRKDSLDGDILSFAKVGDQVVHRWNCDSVDYGILVHSCTVEDGQGQKQLIIDDDGCHTDRLLLGDPTYVGDLNMAYRESSIFKFADQTSIRFRCEIRLCYKHDGGCEGVTVIKTFSYYGDRSRLSINLDLFYFLASLNVV</sequence>
<evidence type="ECO:0000256" key="6">
    <source>
        <dbReference type="ARBA" id="ARBA00022989"/>
    </source>
</evidence>
<dbReference type="Pfam" id="PF25057">
    <property type="entry name" value="CUT_N"/>
    <property type="match status" value="1"/>
</dbReference>
<dbReference type="Pfam" id="PF25301">
    <property type="entry name" value="CUT_C"/>
    <property type="match status" value="1"/>
</dbReference>
<keyword evidence="7" id="KW-0472">Membrane</keyword>
<protein>
    <submittedName>
        <fullName evidence="9">ZP domain-containing protein</fullName>
    </submittedName>
</protein>
<evidence type="ECO:0000256" key="1">
    <source>
        <dbReference type="ARBA" id="ARBA00004251"/>
    </source>
</evidence>
<evidence type="ECO:0000256" key="3">
    <source>
        <dbReference type="ARBA" id="ARBA00022475"/>
    </source>
</evidence>